<evidence type="ECO:0000313" key="1">
    <source>
        <dbReference type="EMBL" id="KAF0926129.1"/>
    </source>
</evidence>
<accession>A0A6G1ENC4</accession>
<gene>
    <name evidence="1" type="ORF">E2562_021839</name>
</gene>
<organism evidence="1 2">
    <name type="scientific">Oryza meyeriana var. granulata</name>
    <dbReference type="NCBI Taxonomy" id="110450"/>
    <lineage>
        <taxon>Eukaryota</taxon>
        <taxon>Viridiplantae</taxon>
        <taxon>Streptophyta</taxon>
        <taxon>Embryophyta</taxon>
        <taxon>Tracheophyta</taxon>
        <taxon>Spermatophyta</taxon>
        <taxon>Magnoliopsida</taxon>
        <taxon>Liliopsida</taxon>
        <taxon>Poales</taxon>
        <taxon>Poaceae</taxon>
        <taxon>BOP clade</taxon>
        <taxon>Oryzoideae</taxon>
        <taxon>Oryzeae</taxon>
        <taxon>Oryzinae</taxon>
        <taxon>Oryza</taxon>
        <taxon>Oryza meyeriana</taxon>
    </lineage>
</organism>
<dbReference type="OrthoDB" id="10548487at2759"/>
<reference evidence="1 2" key="1">
    <citation type="submission" date="2019-11" db="EMBL/GenBank/DDBJ databases">
        <title>Whole genome sequence of Oryza granulata.</title>
        <authorList>
            <person name="Li W."/>
        </authorList>
    </citation>
    <scope>NUCLEOTIDE SEQUENCE [LARGE SCALE GENOMIC DNA]</scope>
    <source>
        <strain evidence="2">cv. Menghai</strain>
        <tissue evidence="1">Leaf</tissue>
    </source>
</reference>
<protein>
    <submittedName>
        <fullName evidence="1">Uncharacterized protein</fullName>
    </submittedName>
</protein>
<proteinExistence type="predicted"/>
<keyword evidence="2" id="KW-1185">Reference proteome</keyword>
<dbReference type="Proteomes" id="UP000479710">
    <property type="component" value="Unassembled WGS sequence"/>
</dbReference>
<dbReference type="AlphaFoldDB" id="A0A6G1ENC4"/>
<comment type="caution">
    <text evidence="1">The sequence shown here is derived from an EMBL/GenBank/DDBJ whole genome shotgun (WGS) entry which is preliminary data.</text>
</comment>
<sequence length="103" mass="12048">MEDLGKRMFAAEEHIQALREDFNRRFDQLAEMIRSHVLAATTQGNSSRDEENEQRRQANLQARLQQRRVAEQRRHVDDHRCFISPSAVPYAHCVVRAPADHRA</sequence>
<evidence type="ECO:0000313" key="2">
    <source>
        <dbReference type="Proteomes" id="UP000479710"/>
    </source>
</evidence>
<name>A0A6G1ENC4_9ORYZ</name>
<dbReference type="EMBL" id="SPHZ02000003">
    <property type="protein sequence ID" value="KAF0926129.1"/>
    <property type="molecule type" value="Genomic_DNA"/>
</dbReference>